<feature type="signal peptide" evidence="1">
    <location>
        <begin position="1"/>
        <end position="21"/>
    </location>
</feature>
<dbReference type="InterPro" id="IPR011050">
    <property type="entry name" value="Pectin_lyase_fold/virulence"/>
</dbReference>
<dbReference type="SUPFAM" id="SSF51126">
    <property type="entry name" value="Pectin lyase-like"/>
    <property type="match status" value="1"/>
</dbReference>
<organism evidence="2 3">
    <name type="scientific">Flavobacterium litorale</name>
    <dbReference type="NCBI Taxonomy" id="2856519"/>
    <lineage>
        <taxon>Bacteria</taxon>
        <taxon>Pseudomonadati</taxon>
        <taxon>Bacteroidota</taxon>
        <taxon>Flavobacteriia</taxon>
        <taxon>Flavobacteriales</taxon>
        <taxon>Flavobacteriaceae</taxon>
        <taxon>Flavobacterium</taxon>
    </lineage>
</organism>
<dbReference type="SMART" id="SM00710">
    <property type="entry name" value="PbH1"/>
    <property type="match status" value="4"/>
</dbReference>
<dbReference type="PROSITE" id="PS51257">
    <property type="entry name" value="PROKAR_LIPOPROTEIN"/>
    <property type="match status" value="1"/>
</dbReference>
<evidence type="ECO:0000313" key="2">
    <source>
        <dbReference type="EMBL" id="QYJ69312.1"/>
    </source>
</evidence>
<proteinExistence type="predicted"/>
<dbReference type="PANTHER" id="PTHR41339:SF1">
    <property type="entry name" value="SECRETED PROTEIN"/>
    <property type="match status" value="1"/>
</dbReference>
<protein>
    <recommendedName>
        <fullName evidence="4">Multidrug transporter</fullName>
    </recommendedName>
</protein>
<name>A0ABX8V9B7_9FLAO</name>
<gene>
    <name evidence="2" type="ORF">K1I41_05325</name>
</gene>
<evidence type="ECO:0000256" key="1">
    <source>
        <dbReference type="SAM" id="SignalP"/>
    </source>
</evidence>
<keyword evidence="3" id="KW-1185">Reference proteome</keyword>
<dbReference type="RefSeq" id="WP_220641647.1">
    <property type="nucleotide sequence ID" value="NZ_CP080429.1"/>
</dbReference>
<keyword evidence="1" id="KW-0732">Signal</keyword>
<dbReference type="Proteomes" id="UP000825381">
    <property type="component" value="Chromosome"/>
</dbReference>
<reference evidence="2 3" key="1">
    <citation type="submission" date="2021-07" db="EMBL/GenBank/DDBJ databases">
        <title>Flavobacterium WSW3-B6 sp.nov, isolated from seaweed.</title>
        <authorList>
            <person name="Muhammad N."/>
            <person name="Ho H."/>
            <person name="Lee Y.-J."/>
            <person name="Nguyen T."/>
            <person name="Ho J."/>
            <person name="Kim S.-G."/>
        </authorList>
    </citation>
    <scope>NUCLEOTIDE SEQUENCE [LARGE SCALE GENOMIC DNA]</scope>
    <source>
        <strain evidence="2 3">WSW3-B6</strain>
    </source>
</reference>
<dbReference type="PANTHER" id="PTHR41339">
    <property type="entry name" value="LIPL48"/>
    <property type="match status" value="1"/>
</dbReference>
<accession>A0ABX8V9B7</accession>
<dbReference type="InterPro" id="IPR006626">
    <property type="entry name" value="PbH1"/>
</dbReference>
<evidence type="ECO:0000313" key="3">
    <source>
        <dbReference type="Proteomes" id="UP000825381"/>
    </source>
</evidence>
<feature type="chain" id="PRO_5045895176" description="Multidrug transporter" evidence="1">
    <location>
        <begin position="22"/>
        <end position="375"/>
    </location>
</feature>
<evidence type="ECO:0008006" key="4">
    <source>
        <dbReference type="Google" id="ProtNLM"/>
    </source>
</evidence>
<sequence>MKKLLLSMLAISALAVTSCSSDDDNNDNNTVIDPTNFQGTLNDGDVATLDASQTYTLTGSFVIRDGATLTIPAGTRIEAQGGTSAYIAVAQGGKININGTANSPVVMTSGSSTPAEGDWGGLVICGRANTNKGGSTGQTATSEVGNLTYGGTTNNDSSGSIRYLRVEYTGATFNGEKEFNGVSLFGVGSGTTFEYVQSYRGGDDGIEFFGGAVNGKYLVAVESGDDSIDFADGWSGTGEYWYIVDGARAGIEGSNNSDDANAMPKTTATLRNISVVGGGTEGGIFIKEGGGIWTVDNFYIKDFDLGINIKDADSDPVANAHIVAGDITFTNVQFDGVTTNSAYIGDEMFFTTTDNATGAGSGAETPAWAAGWTRF</sequence>
<dbReference type="EMBL" id="CP080429">
    <property type="protein sequence ID" value="QYJ69312.1"/>
    <property type="molecule type" value="Genomic_DNA"/>
</dbReference>